<accession>A0A0A2VS88</accession>
<protein>
    <submittedName>
        <fullName evidence="2">Uncharacterized protein</fullName>
    </submittedName>
</protein>
<feature type="region of interest" description="Disordered" evidence="1">
    <location>
        <begin position="19"/>
        <end position="52"/>
    </location>
</feature>
<dbReference type="HOGENOM" id="CLU_1834801_0_0_1"/>
<reference evidence="2 3" key="1">
    <citation type="submission" date="2012-10" db="EMBL/GenBank/DDBJ databases">
        <title>Genome sequencing and analysis of entomopathogenic fungi Beauveria bassiana D1-5.</title>
        <authorList>
            <person name="Li Q."/>
            <person name="Wang L."/>
            <person name="Zhang Z."/>
            <person name="Wang Q."/>
            <person name="Ren J."/>
            <person name="Wang M."/>
            <person name="Xu W."/>
            <person name="Wang J."/>
            <person name="Lu Y."/>
            <person name="Du Q."/>
            <person name="Sun Z."/>
        </authorList>
    </citation>
    <scope>NUCLEOTIDE SEQUENCE [LARGE SCALE GENOMIC DNA]</scope>
    <source>
        <strain evidence="2 3">D1-5</strain>
    </source>
</reference>
<sequence length="140" mass="15431">MFGMLNIIRNWVESFRRDGDSIGDSESNSEGDKFSDYDDDDDDDNDQEPVGTHCDTGLALLRIIHGTTLGGPKVLKVAPCTISSHYVATILAKVVFEYYNAICETPRAASAECQPKVECTRSTTRPVDTNVFRDQRHGAG</sequence>
<name>A0A0A2VS88_BEABA</name>
<organism evidence="2 3">
    <name type="scientific">Beauveria bassiana D1-5</name>
    <dbReference type="NCBI Taxonomy" id="1245745"/>
    <lineage>
        <taxon>Eukaryota</taxon>
        <taxon>Fungi</taxon>
        <taxon>Dikarya</taxon>
        <taxon>Ascomycota</taxon>
        <taxon>Pezizomycotina</taxon>
        <taxon>Sordariomycetes</taxon>
        <taxon>Hypocreomycetidae</taxon>
        <taxon>Hypocreales</taxon>
        <taxon>Cordycipitaceae</taxon>
        <taxon>Beauveria</taxon>
    </lineage>
</organism>
<feature type="compositionally biased region" description="Acidic residues" evidence="1">
    <location>
        <begin position="37"/>
        <end position="47"/>
    </location>
</feature>
<gene>
    <name evidence="2" type="ORF">BBAD15_g5481</name>
</gene>
<dbReference type="EMBL" id="ANFO01000487">
    <property type="protein sequence ID" value="KGQ09187.1"/>
    <property type="molecule type" value="Genomic_DNA"/>
</dbReference>
<dbReference type="AlphaFoldDB" id="A0A0A2VS88"/>
<evidence type="ECO:0000313" key="2">
    <source>
        <dbReference type="EMBL" id="KGQ09187.1"/>
    </source>
</evidence>
<evidence type="ECO:0000256" key="1">
    <source>
        <dbReference type="SAM" id="MobiDB-lite"/>
    </source>
</evidence>
<evidence type="ECO:0000313" key="3">
    <source>
        <dbReference type="Proteomes" id="UP000030106"/>
    </source>
</evidence>
<dbReference type="Proteomes" id="UP000030106">
    <property type="component" value="Unassembled WGS sequence"/>
</dbReference>
<comment type="caution">
    <text evidence="2">The sequence shown here is derived from an EMBL/GenBank/DDBJ whole genome shotgun (WGS) entry which is preliminary data.</text>
</comment>
<proteinExistence type="predicted"/>